<organism evidence="4 5">
    <name type="scientific">Candidatus Propionivibrio aalborgensis</name>
    <dbReference type="NCBI Taxonomy" id="1860101"/>
    <lineage>
        <taxon>Bacteria</taxon>
        <taxon>Pseudomonadati</taxon>
        <taxon>Pseudomonadota</taxon>
        <taxon>Betaproteobacteria</taxon>
        <taxon>Rhodocyclales</taxon>
        <taxon>Rhodocyclaceae</taxon>
        <taxon>Propionivibrio</taxon>
    </lineage>
</organism>
<dbReference type="GO" id="GO:0005829">
    <property type="term" value="C:cytosol"/>
    <property type="evidence" value="ECO:0007669"/>
    <property type="project" value="TreeGrafter"/>
</dbReference>
<name>A0A1A8Y1L7_9RHOO</name>
<gene>
    <name evidence="4" type="ORF">PROAA_780003</name>
</gene>
<dbReference type="InterPro" id="IPR001544">
    <property type="entry name" value="Aminotrans_IV"/>
</dbReference>
<evidence type="ECO:0000256" key="1">
    <source>
        <dbReference type="ARBA" id="ARBA00001933"/>
    </source>
</evidence>
<evidence type="ECO:0000313" key="4">
    <source>
        <dbReference type="EMBL" id="SBT10902.1"/>
    </source>
</evidence>
<comment type="similarity">
    <text evidence="2">Belongs to the class-IV pyridoxal-phosphate-dependent aminotransferase family.</text>
</comment>
<keyword evidence="5" id="KW-1185">Reference proteome</keyword>
<protein>
    <submittedName>
        <fullName evidence="4">D-alanine transaminase</fullName>
    </submittedName>
</protein>
<dbReference type="FunFam" id="3.20.10.10:FF:000002">
    <property type="entry name" value="D-alanine aminotransferase"/>
    <property type="match status" value="1"/>
</dbReference>
<dbReference type="CDD" id="cd01558">
    <property type="entry name" value="D-AAT_like"/>
    <property type="match status" value="1"/>
</dbReference>
<dbReference type="Gene3D" id="3.20.10.10">
    <property type="entry name" value="D-amino Acid Aminotransferase, subunit A, domain 2"/>
    <property type="match status" value="1"/>
</dbReference>
<evidence type="ECO:0000256" key="3">
    <source>
        <dbReference type="ARBA" id="ARBA00022898"/>
    </source>
</evidence>
<dbReference type="EMBL" id="FLQY01000382">
    <property type="protein sequence ID" value="SBT10902.1"/>
    <property type="molecule type" value="Genomic_DNA"/>
</dbReference>
<dbReference type="GO" id="GO:0008652">
    <property type="term" value="P:amino acid biosynthetic process"/>
    <property type="evidence" value="ECO:0007669"/>
    <property type="project" value="UniProtKB-ARBA"/>
</dbReference>
<dbReference type="InterPro" id="IPR043131">
    <property type="entry name" value="BCAT-like_N"/>
</dbReference>
<accession>A0A1A8Y1L7</accession>
<dbReference type="Gene3D" id="3.30.470.10">
    <property type="match status" value="1"/>
</dbReference>
<dbReference type="InterPro" id="IPR043132">
    <property type="entry name" value="BCAT-like_C"/>
</dbReference>
<evidence type="ECO:0000313" key="5">
    <source>
        <dbReference type="Proteomes" id="UP000199600"/>
    </source>
</evidence>
<dbReference type="GO" id="GO:0046394">
    <property type="term" value="P:carboxylic acid biosynthetic process"/>
    <property type="evidence" value="ECO:0007669"/>
    <property type="project" value="UniProtKB-ARBA"/>
</dbReference>
<evidence type="ECO:0000256" key="2">
    <source>
        <dbReference type="ARBA" id="ARBA00009320"/>
    </source>
</evidence>
<dbReference type="GO" id="GO:0003824">
    <property type="term" value="F:catalytic activity"/>
    <property type="evidence" value="ECO:0007669"/>
    <property type="project" value="InterPro"/>
</dbReference>
<reference evidence="4 5" key="1">
    <citation type="submission" date="2016-06" db="EMBL/GenBank/DDBJ databases">
        <authorList>
            <person name="Kjaerup R.B."/>
            <person name="Dalgaard T.S."/>
            <person name="Juul-Madsen H.R."/>
        </authorList>
    </citation>
    <scope>NUCLEOTIDE SEQUENCE [LARGE SCALE GENOMIC DNA]</scope>
    <source>
        <strain evidence="4">2</strain>
    </source>
</reference>
<dbReference type="PANTHER" id="PTHR42743">
    <property type="entry name" value="AMINO-ACID AMINOTRANSFERASE"/>
    <property type="match status" value="1"/>
</dbReference>
<comment type="cofactor">
    <cofactor evidence="1">
        <name>pyridoxal 5'-phosphate</name>
        <dbReference type="ChEBI" id="CHEBI:597326"/>
    </cofactor>
</comment>
<dbReference type="Pfam" id="PF01063">
    <property type="entry name" value="Aminotran_4"/>
    <property type="match status" value="1"/>
</dbReference>
<dbReference type="SUPFAM" id="SSF56752">
    <property type="entry name" value="D-aminoacid aminotransferase-like PLP-dependent enzymes"/>
    <property type="match status" value="1"/>
</dbReference>
<sequence>MTGKTAYLNGRYLPLAEAKISPLDRGFLFGDGAYEVVPVYSRRPFRLDEHLRRLQTTLDGIRLPNPHNAEEWKAIVLHVIAEADFADQSVYIEVTRGADSKRDQAFPIGVAPTIFVFTSPLITPTLEQRESGIAVISAVDIRWGRCDLKTVALLANVLMRQLAVDAGCAETIMLRDGYLTEGAASNIFVVQDGVILAPPKDYRMLSGITYDVVLELAAQHGMPHQVRPIAEAELRSADELWMTSSTKEVLAITTLDGQPVGKGTGAGKPGPILRRMYDWYCAFHDEVSRRADA</sequence>
<proteinExistence type="inferred from homology"/>
<dbReference type="RefSeq" id="WP_245664321.1">
    <property type="nucleotide sequence ID" value="NZ_FLQY01000382.1"/>
</dbReference>
<dbReference type="InterPro" id="IPR036038">
    <property type="entry name" value="Aminotransferase-like"/>
</dbReference>
<dbReference type="AlphaFoldDB" id="A0A1A8Y1L7"/>
<dbReference type="PANTHER" id="PTHR42743:SF10">
    <property type="entry name" value="D-ALANINE AMINOTRANSFERASE"/>
    <property type="match status" value="1"/>
</dbReference>
<dbReference type="Proteomes" id="UP000199600">
    <property type="component" value="Unassembled WGS sequence"/>
</dbReference>
<keyword evidence="3" id="KW-0663">Pyridoxal phosphate</keyword>
<dbReference type="InterPro" id="IPR050571">
    <property type="entry name" value="Class-IV_PLP-Dep_Aminotrnsfr"/>
</dbReference>